<evidence type="ECO:0000313" key="2">
    <source>
        <dbReference type="Proteomes" id="UP000681162"/>
    </source>
</evidence>
<gene>
    <name evidence="1" type="ORF">J41TS12_32590</name>
</gene>
<keyword evidence="2" id="KW-1185">Reference proteome</keyword>
<dbReference type="AlphaFoldDB" id="A0A920CI47"/>
<protein>
    <submittedName>
        <fullName evidence="1">Uncharacterized protein</fullName>
    </submittedName>
</protein>
<name>A0A920CI47_9BACL</name>
<evidence type="ECO:0000313" key="1">
    <source>
        <dbReference type="EMBL" id="GIO38398.1"/>
    </source>
</evidence>
<sequence length="61" mass="7469">MIALRQPFMRTRMDWQNRMLYNSRQHLTEGVRFWRLFILSDEKKGPLYREDVGGYSVDMID</sequence>
<dbReference type="EMBL" id="BORR01000012">
    <property type="protein sequence ID" value="GIO38398.1"/>
    <property type="molecule type" value="Genomic_DNA"/>
</dbReference>
<reference evidence="1 2" key="1">
    <citation type="submission" date="2021-03" db="EMBL/GenBank/DDBJ databases">
        <title>Antimicrobial resistance genes in bacteria isolated from Japanese honey, and their potential for conferring macrolide and lincosamide resistance in the American foulbrood pathogen Paenibacillus larvae.</title>
        <authorList>
            <person name="Okamoto M."/>
            <person name="Kumagai M."/>
            <person name="Kanamori H."/>
            <person name="Takamatsu D."/>
        </authorList>
    </citation>
    <scope>NUCLEOTIDE SEQUENCE [LARGE SCALE GENOMIC DNA]</scope>
    <source>
        <strain evidence="1 2">J41TS12</strain>
    </source>
</reference>
<organism evidence="1 2">
    <name type="scientific">Paenibacillus antibioticophila</name>
    <dbReference type="NCBI Taxonomy" id="1274374"/>
    <lineage>
        <taxon>Bacteria</taxon>
        <taxon>Bacillati</taxon>
        <taxon>Bacillota</taxon>
        <taxon>Bacilli</taxon>
        <taxon>Bacillales</taxon>
        <taxon>Paenibacillaceae</taxon>
        <taxon>Paenibacillus</taxon>
    </lineage>
</organism>
<dbReference type="Proteomes" id="UP000681162">
    <property type="component" value="Unassembled WGS sequence"/>
</dbReference>
<accession>A0A920CI47</accession>
<comment type="caution">
    <text evidence="1">The sequence shown here is derived from an EMBL/GenBank/DDBJ whole genome shotgun (WGS) entry which is preliminary data.</text>
</comment>
<proteinExistence type="predicted"/>